<accession>A0ACC6TXM5</accession>
<keyword evidence="2" id="KW-1185">Reference proteome</keyword>
<reference evidence="1" key="1">
    <citation type="submission" date="2024-07" db="EMBL/GenBank/DDBJ databases">
        <title>A survey of Mimosa microsymbionts across Brazilian biomes reveals a high diversity of Paraburkholderia nodulating endemic species, but also that Cupriavidus is common as a symbiont of widespread species.</title>
        <authorList>
            <person name="Rouws L."/>
            <person name="Barauna A."/>
            <person name="Beukes C."/>
            <person name="Rouws J.R.C."/>
            <person name="De Faria S.M."/>
            <person name="Gross E."/>
            <person name="Bueno Dos Reis Junior F."/>
            <person name="Simon M.F."/>
            <person name="Maluk M."/>
            <person name="Odee D.W."/>
            <person name="Kenicer G."/>
            <person name="Young J.P.W."/>
            <person name="Reis V.M."/>
            <person name="Zilli J."/>
            <person name="James E.K."/>
        </authorList>
    </citation>
    <scope>NUCLEOTIDE SEQUENCE</scope>
    <source>
        <strain evidence="1">EG181B</strain>
    </source>
</reference>
<dbReference type="Proteomes" id="UP001558850">
    <property type="component" value="Unassembled WGS sequence"/>
</dbReference>
<sequence length="335" mass="34912">MPSVALQKLDFPTGLPPTISHPSMQVGGILDDGTVAGFVSDGSRVFGLFANKDGHTKYFDAPPNLPYGGNAPFLGTPARMINRNGLLLSYPLSTNDVFTLDSRTGQVGNIAVKSTIQGIPMSLLDDGTIYGLGYGTGKAVHITPDGQFTTVKVPLNGFGDALSIVVSSNESAMVYHAIKDGENRPAGSYDAIIVCNARVTHLSLFEALAVNDKGDAVGSQIDGQPGIPPAARLSAYINGQMSPISVEILPGFLTSGIGRISNDGTLVGTYINKGVTACGLFAWNDGLATDLSSAGDLRGMKVSLVTPFNETNAFAITGRGPNDAYDSAFRAQLLP</sequence>
<name>A0ACC6TXM5_9BURK</name>
<gene>
    <name evidence="1" type="ORF">AB4Y32_09800</name>
</gene>
<evidence type="ECO:0000313" key="1">
    <source>
        <dbReference type="EMBL" id="MEX3932087.1"/>
    </source>
</evidence>
<proteinExistence type="predicted"/>
<comment type="caution">
    <text evidence="1">The sequence shown here is derived from an EMBL/GenBank/DDBJ whole genome shotgun (WGS) entry which is preliminary data.</text>
</comment>
<dbReference type="EMBL" id="JBFRCH010000004">
    <property type="protein sequence ID" value="MEX3932087.1"/>
    <property type="molecule type" value="Genomic_DNA"/>
</dbReference>
<evidence type="ECO:0000313" key="2">
    <source>
        <dbReference type="Proteomes" id="UP001558850"/>
    </source>
</evidence>
<organism evidence="1 2">
    <name type="scientific">Paraburkholderia phymatum</name>
    <dbReference type="NCBI Taxonomy" id="148447"/>
    <lineage>
        <taxon>Bacteria</taxon>
        <taxon>Pseudomonadati</taxon>
        <taxon>Pseudomonadota</taxon>
        <taxon>Betaproteobacteria</taxon>
        <taxon>Burkholderiales</taxon>
        <taxon>Burkholderiaceae</taxon>
        <taxon>Paraburkholderia</taxon>
    </lineage>
</organism>
<protein>
    <submittedName>
        <fullName evidence="1">Uncharacterized protein</fullName>
    </submittedName>
</protein>